<dbReference type="Proteomes" id="UP001430919">
    <property type="component" value="Unassembled WGS sequence"/>
</dbReference>
<dbReference type="EMBL" id="JAJJMO010000001">
    <property type="protein sequence ID" value="MCC9071274.1"/>
    <property type="molecule type" value="Genomic_DNA"/>
</dbReference>
<proteinExistence type="predicted"/>
<reference evidence="1" key="1">
    <citation type="submission" date="2021-11" db="EMBL/GenBank/DDBJ databases">
        <title>Description of novel Flavobacterium species.</title>
        <authorList>
            <person name="Saticioglu I.B."/>
            <person name="Ay H."/>
            <person name="Altun S."/>
            <person name="Duman M."/>
        </authorList>
    </citation>
    <scope>NUCLEOTIDE SEQUENCE</scope>
    <source>
        <strain evidence="1">F-65</strain>
    </source>
</reference>
<keyword evidence="2" id="KW-1185">Reference proteome</keyword>
<gene>
    <name evidence="1" type="ORF">LNQ49_06655</name>
</gene>
<sequence>MLITTKKGRSGETRFNFNAFTTVGKVARKMDLMQTNQYLAMRAEAFANDDITEYPEGAYDINGTWDQRNCSSLKTNELDSSDVGISSFL</sequence>
<protein>
    <submittedName>
        <fullName evidence="1">Uncharacterized protein</fullName>
    </submittedName>
</protein>
<dbReference type="RefSeq" id="WP_229987900.1">
    <property type="nucleotide sequence ID" value="NZ_JAJJMO010000001.1"/>
</dbReference>
<evidence type="ECO:0000313" key="2">
    <source>
        <dbReference type="Proteomes" id="UP001430919"/>
    </source>
</evidence>
<comment type="caution">
    <text evidence="1">The sequence shown here is derived from an EMBL/GenBank/DDBJ whole genome shotgun (WGS) entry which is preliminary data.</text>
</comment>
<evidence type="ECO:0000313" key="1">
    <source>
        <dbReference type="EMBL" id="MCC9071274.1"/>
    </source>
</evidence>
<name>A0ABS8MR94_9FLAO</name>
<accession>A0ABS8MR94</accession>
<organism evidence="1 2">
    <name type="scientific">Flavobacterium pisciphilum</name>
    <dbReference type="NCBI Taxonomy" id="2893755"/>
    <lineage>
        <taxon>Bacteria</taxon>
        <taxon>Pseudomonadati</taxon>
        <taxon>Bacteroidota</taxon>
        <taxon>Flavobacteriia</taxon>
        <taxon>Flavobacteriales</taxon>
        <taxon>Flavobacteriaceae</taxon>
        <taxon>Flavobacterium</taxon>
    </lineage>
</organism>